<evidence type="ECO:0000313" key="2">
    <source>
        <dbReference type="Proteomes" id="UP000593579"/>
    </source>
</evidence>
<dbReference type="EMBL" id="JABEZY010000003">
    <property type="protein sequence ID" value="MBA0735458.1"/>
    <property type="molecule type" value="Genomic_DNA"/>
</dbReference>
<gene>
    <name evidence="1" type="ORF">Gogos_019304</name>
</gene>
<dbReference type="Proteomes" id="UP000593579">
    <property type="component" value="Unassembled WGS sequence"/>
</dbReference>
<evidence type="ECO:0000313" key="1">
    <source>
        <dbReference type="EMBL" id="MBA0735458.1"/>
    </source>
</evidence>
<comment type="caution">
    <text evidence="1">The sequence shown here is derived from an EMBL/GenBank/DDBJ whole genome shotgun (WGS) entry which is preliminary data.</text>
</comment>
<protein>
    <submittedName>
        <fullName evidence="1">Uncharacterized protein</fullName>
    </submittedName>
</protein>
<proteinExistence type="predicted"/>
<name>A0A7J9BGZ3_GOSGO</name>
<dbReference type="OrthoDB" id="993509at2759"/>
<sequence>MFPSDLKSRGSNTFVVQNIFPYGTIEVKHPNYDTFKVNSLRLKLYFGGNTDKEREELQL</sequence>
<accession>A0A7J9BGZ3</accession>
<organism evidence="1 2">
    <name type="scientific">Gossypium gossypioides</name>
    <name type="common">Mexican cotton</name>
    <name type="synonym">Selera gossypioides</name>
    <dbReference type="NCBI Taxonomy" id="34282"/>
    <lineage>
        <taxon>Eukaryota</taxon>
        <taxon>Viridiplantae</taxon>
        <taxon>Streptophyta</taxon>
        <taxon>Embryophyta</taxon>
        <taxon>Tracheophyta</taxon>
        <taxon>Spermatophyta</taxon>
        <taxon>Magnoliopsida</taxon>
        <taxon>eudicotyledons</taxon>
        <taxon>Gunneridae</taxon>
        <taxon>Pentapetalae</taxon>
        <taxon>rosids</taxon>
        <taxon>malvids</taxon>
        <taxon>Malvales</taxon>
        <taxon>Malvaceae</taxon>
        <taxon>Malvoideae</taxon>
        <taxon>Gossypium</taxon>
    </lineage>
</organism>
<keyword evidence="2" id="KW-1185">Reference proteome</keyword>
<reference evidence="1 2" key="1">
    <citation type="journal article" date="2019" name="Genome Biol. Evol.">
        <title>Insights into the evolution of the New World diploid cottons (Gossypium, subgenus Houzingenia) based on genome sequencing.</title>
        <authorList>
            <person name="Grover C.E."/>
            <person name="Arick M.A. 2nd"/>
            <person name="Thrash A."/>
            <person name="Conover J.L."/>
            <person name="Sanders W.S."/>
            <person name="Peterson D.G."/>
            <person name="Frelichowski J.E."/>
            <person name="Scheffler J.A."/>
            <person name="Scheffler B.E."/>
            <person name="Wendel J.F."/>
        </authorList>
    </citation>
    <scope>NUCLEOTIDE SEQUENCE [LARGE SCALE GENOMIC DNA]</scope>
    <source>
        <strain evidence="1">5</strain>
        <tissue evidence="1">Leaf</tissue>
    </source>
</reference>
<dbReference type="AlphaFoldDB" id="A0A7J9BGZ3"/>